<feature type="signal peptide" evidence="1">
    <location>
        <begin position="1"/>
        <end position="20"/>
    </location>
</feature>
<evidence type="ECO:0000256" key="1">
    <source>
        <dbReference type="SAM" id="SignalP"/>
    </source>
</evidence>
<feature type="domain" description="Solute-binding protein family 3/N-terminal" evidence="2">
    <location>
        <begin position="22"/>
        <end position="244"/>
    </location>
</feature>
<proteinExistence type="predicted"/>
<dbReference type="Proteomes" id="UP000002171">
    <property type="component" value="Unassembled WGS sequence"/>
</dbReference>
<dbReference type="SUPFAM" id="SSF53850">
    <property type="entry name" value="Periplasmic binding protein-like II"/>
    <property type="match status" value="1"/>
</dbReference>
<evidence type="ECO:0000259" key="2">
    <source>
        <dbReference type="SMART" id="SM00062"/>
    </source>
</evidence>
<dbReference type="Gene3D" id="3.40.190.10">
    <property type="entry name" value="Periplasmic binding protein-like II"/>
    <property type="match status" value="2"/>
</dbReference>
<evidence type="ECO:0000313" key="4">
    <source>
        <dbReference type="Proteomes" id="UP000002171"/>
    </source>
</evidence>
<dbReference type="AlphaFoldDB" id="A0A7U8C889"/>
<dbReference type="PANTHER" id="PTHR38834:SF3">
    <property type="entry name" value="SOLUTE-BINDING PROTEIN FAMILY 3_N-TERMINAL DOMAIN-CONTAINING PROTEIN"/>
    <property type="match status" value="1"/>
</dbReference>
<dbReference type="Pfam" id="PF00497">
    <property type="entry name" value="SBP_bac_3"/>
    <property type="match status" value="1"/>
</dbReference>
<dbReference type="RefSeq" id="WP_007020227.1">
    <property type="nucleotide sequence ID" value="NZ_CH724125.1"/>
</dbReference>
<protein>
    <recommendedName>
        <fullName evidence="2">Solute-binding protein family 3/N-terminal domain-containing protein</fullName>
    </recommendedName>
</protein>
<keyword evidence="4" id="KW-1185">Reference proteome</keyword>
<comment type="caution">
    <text evidence="3">The sequence shown here is derived from an EMBL/GenBank/DDBJ whole genome shotgun (WGS) entry which is preliminary data.</text>
</comment>
<reference evidence="3 4" key="1">
    <citation type="submission" date="2006-02" db="EMBL/GenBank/DDBJ databases">
        <authorList>
            <person name="Pinhassi J."/>
            <person name="Pedros-Alio C."/>
            <person name="Ferriera S."/>
            <person name="Johnson J."/>
            <person name="Kravitz S."/>
            <person name="Halpern A."/>
            <person name="Remington K."/>
            <person name="Beeson K."/>
            <person name="Tran B."/>
            <person name="Rogers Y.-H."/>
            <person name="Friedman R."/>
            <person name="Venter J.C."/>
        </authorList>
    </citation>
    <scope>NUCLEOTIDE SEQUENCE [LARGE SCALE GENOMIC DNA]</scope>
    <source>
        <strain evidence="3 4">MED92</strain>
    </source>
</reference>
<keyword evidence="1" id="KW-0732">Signal</keyword>
<name>A0A7U8C889_NEPCE</name>
<feature type="chain" id="PRO_5031512500" description="Solute-binding protein family 3/N-terminal domain-containing protein" evidence="1">
    <location>
        <begin position="21"/>
        <end position="244"/>
    </location>
</feature>
<evidence type="ECO:0000313" key="3">
    <source>
        <dbReference type="EMBL" id="EAR61626.1"/>
    </source>
</evidence>
<dbReference type="SMART" id="SM00062">
    <property type="entry name" value="PBPb"/>
    <property type="match status" value="1"/>
</dbReference>
<accession>A0A7U8C889</accession>
<dbReference type="OrthoDB" id="8587856at2"/>
<gene>
    <name evidence="3" type="ORF">MED92_13266</name>
</gene>
<sequence>MRKILGTLALCLATSLPAKATTFNVVGTEVPPLMYSVDDKAKGFYVDLLEAMVSNLDDTEVKISFYPAKRMFQEIAKTEKTFSLGITRNEKREELYKWVGPIYPRIFALFKNKDRSDIQVDSLADIRSYRIGVGRGYAAVNDLLKAGVPQKNIHEATDDTLNIKKLFRNRVDFVVMNDIMLAALLKKEGKNWGDVEKALILNDQYEFWYAFNKNTDDQTIAKFQRALDQLKTDGRYDQIVKKYF</sequence>
<dbReference type="InterPro" id="IPR001638">
    <property type="entry name" value="Solute-binding_3/MltF_N"/>
</dbReference>
<dbReference type="EMBL" id="AAOW01000007">
    <property type="protein sequence ID" value="EAR61626.1"/>
    <property type="molecule type" value="Genomic_DNA"/>
</dbReference>
<dbReference type="PANTHER" id="PTHR38834">
    <property type="entry name" value="PERIPLASMIC SUBSTRATE BINDING PROTEIN FAMILY 3"/>
    <property type="match status" value="1"/>
</dbReference>
<organism evidence="3 4">
    <name type="scientific">Neptuniibacter caesariensis</name>
    <dbReference type="NCBI Taxonomy" id="207954"/>
    <lineage>
        <taxon>Bacteria</taxon>
        <taxon>Pseudomonadati</taxon>
        <taxon>Pseudomonadota</taxon>
        <taxon>Gammaproteobacteria</taxon>
        <taxon>Oceanospirillales</taxon>
        <taxon>Oceanospirillaceae</taxon>
        <taxon>Neptuniibacter</taxon>
    </lineage>
</organism>